<name>A0A4Q7J1W0_9PSEU</name>
<keyword evidence="4 5" id="KW-0472">Membrane</keyword>
<dbReference type="PANTHER" id="PTHR30168">
    <property type="entry name" value="PUTATIVE MEMBRANE PROTEIN YPFJ"/>
    <property type="match status" value="1"/>
</dbReference>
<dbReference type="PANTHER" id="PTHR30168:SF0">
    <property type="entry name" value="INNER MEMBRANE PROTEIN"/>
    <property type="match status" value="1"/>
</dbReference>
<dbReference type="AlphaFoldDB" id="A0A4Q7J1W0"/>
<evidence type="ECO:0008006" key="8">
    <source>
        <dbReference type="Google" id="ProtNLM"/>
    </source>
</evidence>
<proteinExistence type="predicted"/>
<evidence type="ECO:0000256" key="2">
    <source>
        <dbReference type="ARBA" id="ARBA00022692"/>
    </source>
</evidence>
<organism evidence="6 7">
    <name type="scientific">Amycolatopsis suaedae</name>
    <dbReference type="NCBI Taxonomy" id="2510978"/>
    <lineage>
        <taxon>Bacteria</taxon>
        <taxon>Bacillati</taxon>
        <taxon>Actinomycetota</taxon>
        <taxon>Actinomycetes</taxon>
        <taxon>Pseudonocardiales</taxon>
        <taxon>Pseudonocardiaceae</taxon>
        <taxon>Amycolatopsis</taxon>
    </lineage>
</organism>
<accession>A0A4Q7J1W0</accession>
<evidence type="ECO:0000256" key="4">
    <source>
        <dbReference type="ARBA" id="ARBA00023136"/>
    </source>
</evidence>
<sequence>MLDNALGAALPGGAGGDSGGFVVDDERTGNSPLRVVAVLVVLLGFVLAVGLLGARPAVVTGSATPAPVLTPASPEPEAVLELGTNPLLGPGILLPEVTCELPALRRSPEQLTAFYTAALRCLDAAWQPALAAAGEPFAPPVLTITDGHETACGEAPAEQEATAYYCGADKTLTMPRQRLLDTVGVRQSVHLSVLAHEYAHHVQELSGIMVAAEREMERLGRRDEVVRRLELQANCFAGLFLAAAAGRGSVGGQVARQAADDFRNTVGSDTHGTVENQAAWARKGFGREPVAVCNTFVADEAAVR</sequence>
<evidence type="ECO:0000256" key="5">
    <source>
        <dbReference type="SAM" id="Phobius"/>
    </source>
</evidence>
<keyword evidence="3 5" id="KW-1133">Transmembrane helix</keyword>
<dbReference type="Proteomes" id="UP000292003">
    <property type="component" value="Unassembled WGS sequence"/>
</dbReference>
<keyword evidence="2 5" id="KW-0812">Transmembrane</keyword>
<dbReference type="OrthoDB" id="7950418at2"/>
<dbReference type="RefSeq" id="WP_130479187.1">
    <property type="nucleotide sequence ID" value="NZ_SFCC01000020.1"/>
</dbReference>
<dbReference type="EMBL" id="SFCC01000020">
    <property type="protein sequence ID" value="RZQ59924.1"/>
    <property type="molecule type" value="Genomic_DNA"/>
</dbReference>
<comment type="subcellular location">
    <subcellularLocation>
        <location evidence="1">Membrane</location>
        <topology evidence="1">Single-pass membrane protein</topology>
    </subcellularLocation>
</comment>
<evidence type="ECO:0000256" key="3">
    <source>
        <dbReference type="ARBA" id="ARBA00022989"/>
    </source>
</evidence>
<feature type="transmembrane region" description="Helical" evidence="5">
    <location>
        <begin position="35"/>
        <end position="54"/>
    </location>
</feature>
<dbReference type="InterPro" id="IPR007343">
    <property type="entry name" value="Uncharacterised_pept_Zn_put"/>
</dbReference>
<keyword evidence="7" id="KW-1185">Reference proteome</keyword>
<evidence type="ECO:0000313" key="6">
    <source>
        <dbReference type="EMBL" id="RZQ59924.1"/>
    </source>
</evidence>
<evidence type="ECO:0000313" key="7">
    <source>
        <dbReference type="Proteomes" id="UP000292003"/>
    </source>
</evidence>
<reference evidence="6 7" key="1">
    <citation type="submission" date="2019-02" db="EMBL/GenBank/DDBJ databases">
        <title>Draft genome sequence of Amycolatopsis sp. 8-3EHSu isolated from roots of Suaeda maritima.</title>
        <authorList>
            <person name="Duangmal K."/>
            <person name="Chantavorakit T."/>
        </authorList>
    </citation>
    <scope>NUCLEOTIDE SEQUENCE [LARGE SCALE GENOMIC DNA]</scope>
    <source>
        <strain evidence="6 7">8-3EHSu</strain>
    </source>
</reference>
<dbReference type="GO" id="GO:0016020">
    <property type="term" value="C:membrane"/>
    <property type="evidence" value="ECO:0007669"/>
    <property type="project" value="UniProtKB-SubCell"/>
</dbReference>
<comment type="caution">
    <text evidence="6">The sequence shown here is derived from an EMBL/GenBank/DDBJ whole genome shotgun (WGS) entry which is preliminary data.</text>
</comment>
<evidence type="ECO:0000256" key="1">
    <source>
        <dbReference type="ARBA" id="ARBA00004167"/>
    </source>
</evidence>
<protein>
    <recommendedName>
        <fullName evidence="8">Metalloprotease</fullName>
    </recommendedName>
</protein>
<gene>
    <name evidence="6" type="ORF">EWH70_31325</name>
</gene>
<dbReference type="Pfam" id="PF04228">
    <property type="entry name" value="Zn_peptidase"/>
    <property type="match status" value="1"/>
</dbReference>